<comment type="caution">
    <text evidence="2">The sequence shown here is derived from an EMBL/GenBank/DDBJ whole genome shotgun (WGS) entry which is preliminary data.</text>
</comment>
<feature type="region of interest" description="Disordered" evidence="1">
    <location>
        <begin position="59"/>
        <end position="86"/>
    </location>
</feature>
<proteinExistence type="predicted"/>
<dbReference type="Proteomes" id="UP000245119">
    <property type="component" value="Linkage Group LG10"/>
</dbReference>
<evidence type="ECO:0000313" key="2">
    <source>
        <dbReference type="EMBL" id="PVD23287.1"/>
    </source>
</evidence>
<organism evidence="2 3">
    <name type="scientific">Pomacea canaliculata</name>
    <name type="common">Golden apple snail</name>
    <dbReference type="NCBI Taxonomy" id="400727"/>
    <lineage>
        <taxon>Eukaryota</taxon>
        <taxon>Metazoa</taxon>
        <taxon>Spiralia</taxon>
        <taxon>Lophotrochozoa</taxon>
        <taxon>Mollusca</taxon>
        <taxon>Gastropoda</taxon>
        <taxon>Caenogastropoda</taxon>
        <taxon>Architaenioglossa</taxon>
        <taxon>Ampullarioidea</taxon>
        <taxon>Ampullariidae</taxon>
        <taxon>Pomacea</taxon>
    </lineage>
</organism>
<evidence type="ECO:0000256" key="1">
    <source>
        <dbReference type="SAM" id="MobiDB-lite"/>
    </source>
</evidence>
<feature type="region of interest" description="Disordered" evidence="1">
    <location>
        <begin position="16"/>
        <end position="43"/>
    </location>
</feature>
<evidence type="ECO:0000313" key="3">
    <source>
        <dbReference type="Proteomes" id="UP000245119"/>
    </source>
</evidence>
<name>A0A2T7NQ40_POMCA</name>
<keyword evidence="3" id="KW-1185">Reference proteome</keyword>
<feature type="compositionally biased region" description="Polar residues" evidence="1">
    <location>
        <begin position="34"/>
        <end position="43"/>
    </location>
</feature>
<accession>A0A2T7NQ40</accession>
<gene>
    <name evidence="2" type="ORF">C0Q70_16553</name>
</gene>
<protein>
    <submittedName>
        <fullName evidence="2">Uncharacterized protein</fullName>
    </submittedName>
</protein>
<sequence>MEREMLLVLHSTTEEKLLEGSNETGTRLGPRGAKQTQTPANSQRTIAWDARNDRYPLTYRTGTEKHRPGQLVLIRGQSCGTSSHTG</sequence>
<dbReference type="AlphaFoldDB" id="A0A2T7NQ40"/>
<dbReference type="EMBL" id="PZQS01000010">
    <property type="protein sequence ID" value="PVD23287.1"/>
    <property type="molecule type" value="Genomic_DNA"/>
</dbReference>
<reference evidence="2 3" key="1">
    <citation type="submission" date="2018-04" db="EMBL/GenBank/DDBJ databases">
        <title>The genome of golden apple snail Pomacea canaliculata provides insight into stress tolerance and invasive adaptation.</title>
        <authorList>
            <person name="Liu C."/>
            <person name="Liu B."/>
            <person name="Ren Y."/>
            <person name="Zhang Y."/>
            <person name="Wang H."/>
            <person name="Li S."/>
            <person name="Jiang F."/>
            <person name="Yin L."/>
            <person name="Zhang G."/>
            <person name="Qian W."/>
            <person name="Fan W."/>
        </authorList>
    </citation>
    <scope>NUCLEOTIDE SEQUENCE [LARGE SCALE GENOMIC DNA]</scope>
    <source>
        <strain evidence="2">SZHN2017</strain>
        <tissue evidence="2">Muscle</tissue>
    </source>
</reference>